<feature type="compositionally biased region" description="Polar residues" evidence="1">
    <location>
        <begin position="44"/>
        <end position="57"/>
    </location>
</feature>
<proteinExistence type="predicted"/>
<protein>
    <submittedName>
        <fullName evidence="2">Uncharacterized protein</fullName>
    </submittedName>
</protein>
<reference evidence="2 3" key="1">
    <citation type="journal article" date="2018" name="Nat. Ecol. Evol.">
        <title>Pezizomycetes genomes reveal the molecular basis of ectomycorrhizal truffle lifestyle.</title>
        <authorList>
            <person name="Murat C."/>
            <person name="Payen T."/>
            <person name="Noel B."/>
            <person name="Kuo A."/>
            <person name="Morin E."/>
            <person name="Chen J."/>
            <person name="Kohler A."/>
            <person name="Krizsan K."/>
            <person name="Balestrini R."/>
            <person name="Da Silva C."/>
            <person name="Montanini B."/>
            <person name="Hainaut M."/>
            <person name="Levati E."/>
            <person name="Barry K.W."/>
            <person name="Belfiori B."/>
            <person name="Cichocki N."/>
            <person name="Clum A."/>
            <person name="Dockter R.B."/>
            <person name="Fauchery L."/>
            <person name="Guy J."/>
            <person name="Iotti M."/>
            <person name="Le Tacon F."/>
            <person name="Lindquist E.A."/>
            <person name="Lipzen A."/>
            <person name="Malagnac F."/>
            <person name="Mello A."/>
            <person name="Molinier V."/>
            <person name="Miyauchi S."/>
            <person name="Poulain J."/>
            <person name="Riccioni C."/>
            <person name="Rubini A."/>
            <person name="Sitrit Y."/>
            <person name="Splivallo R."/>
            <person name="Traeger S."/>
            <person name="Wang M."/>
            <person name="Zifcakova L."/>
            <person name="Wipf D."/>
            <person name="Zambonelli A."/>
            <person name="Paolocci F."/>
            <person name="Nowrousian M."/>
            <person name="Ottonello S."/>
            <person name="Baldrian P."/>
            <person name="Spatafora J.W."/>
            <person name="Henrissat B."/>
            <person name="Nagy L.G."/>
            <person name="Aury J.M."/>
            <person name="Wincker P."/>
            <person name="Grigoriev I.V."/>
            <person name="Bonfante P."/>
            <person name="Martin F.M."/>
        </authorList>
    </citation>
    <scope>NUCLEOTIDE SEQUENCE [LARGE SCALE GENOMIC DNA]</scope>
    <source>
        <strain evidence="2 3">RN42</strain>
    </source>
</reference>
<evidence type="ECO:0000313" key="2">
    <source>
        <dbReference type="EMBL" id="RPA82578.1"/>
    </source>
</evidence>
<feature type="compositionally biased region" description="Low complexity" evidence="1">
    <location>
        <begin position="69"/>
        <end position="90"/>
    </location>
</feature>
<keyword evidence="3" id="KW-1185">Reference proteome</keyword>
<evidence type="ECO:0000256" key="1">
    <source>
        <dbReference type="SAM" id="MobiDB-lite"/>
    </source>
</evidence>
<accession>A0A3N4ID12</accession>
<name>A0A3N4ID12_ASCIM</name>
<evidence type="ECO:0000313" key="3">
    <source>
        <dbReference type="Proteomes" id="UP000275078"/>
    </source>
</evidence>
<dbReference type="Proteomes" id="UP000275078">
    <property type="component" value="Unassembled WGS sequence"/>
</dbReference>
<gene>
    <name evidence="2" type="ORF">BJ508DRAFT_305453</name>
</gene>
<organism evidence="2 3">
    <name type="scientific">Ascobolus immersus RN42</name>
    <dbReference type="NCBI Taxonomy" id="1160509"/>
    <lineage>
        <taxon>Eukaryota</taxon>
        <taxon>Fungi</taxon>
        <taxon>Dikarya</taxon>
        <taxon>Ascomycota</taxon>
        <taxon>Pezizomycotina</taxon>
        <taxon>Pezizomycetes</taxon>
        <taxon>Pezizales</taxon>
        <taxon>Ascobolaceae</taxon>
        <taxon>Ascobolus</taxon>
    </lineage>
</organism>
<dbReference type="EMBL" id="ML119670">
    <property type="protein sequence ID" value="RPA82578.1"/>
    <property type="molecule type" value="Genomic_DNA"/>
</dbReference>
<sequence>MYQNPRIDKMTHPAGAWATKKDWNALAESTPTPQISLGLRPRATPTNTPAVPASNLSAAVGSTPLGQGTTTTSLISSTPIPSTPAITTPPGGKEVPTDSRAYPDFIRRAKPAQFVDLSDIETKGLLLLDTNITTFAYHYTAKIEEEVRLKCPAQFAAAVRRRGGKWDFSGLRELLDDEEKQLRVKTSSVMEDGKLVHDVRSVREEFISRVQEPQNPPLARQLLSLMIYPRTNLDVAFSVKKLAEKLQTYPVHSVLFDALTADGIPNSSWLVAMQLKHHRNKVYGHPKPDSATAASDVPACLRAAAKLFDDFKEELEAMAHRYAATWKNKLRNQEVV</sequence>
<dbReference type="AlphaFoldDB" id="A0A3N4ID12"/>
<feature type="region of interest" description="Disordered" evidence="1">
    <location>
        <begin position="32"/>
        <end position="97"/>
    </location>
</feature>